<feature type="non-terminal residue" evidence="1">
    <location>
        <position position="1"/>
    </location>
</feature>
<organism evidence="1 3">
    <name type="scientific">Kipferlia bialata</name>
    <dbReference type="NCBI Taxonomy" id="797122"/>
    <lineage>
        <taxon>Eukaryota</taxon>
        <taxon>Metamonada</taxon>
        <taxon>Carpediemonas-like organisms</taxon>
        <taxon>Kipferlia</taxon>
    </lineage>
</organism>
<proteinExistence type="predicted"/>
<evidence type="ECO:0000313" key="1">
    <source>
        <dbReference type="EMBL" id="GIQ91677.1"/>
    </source>
</evidence>
<reference evidence="1 3" key="2">
    <citation type="journal article" date="2018" name="PLoS ONE">
        <title>The draft genome of Kipferlia bialata reveals reductive genome evolution in fornicate parasites.</title>
        <authorList>
            <person name="Tanifuji G."/>
            <person name="Takabayashi S."/>
            <person name="Kume K."/>
            <person name="Takagi M."/>
            <person name="Nakayama T."/>
            <person name="Kamikawa R."/>
            <person name="Inagaki Y."/>
            <person name="Hashimoto T."/>
        </authorList>
    </citation>
    <scope>NUCLEOTIDE SEQUENCE [LARGE SCALE GENOMIC DNA]</scope>
    <source>
        <strain evidence="1">NY0173</strain>
    </source>
</reference>
<gene>
    <name evidence="1" type="ORF">KIPB_015035</name>
    <name evidence="2" type="ORF">KIPB_015953</name>
</gene>
<protein>
    <submittedName>
        <fullName evidence="1">Uncharacterized protein</fullName>
    </submittedName>
</protein>
<sequence>MRSATAALSRRWVSAAHSNMGVKELDLFTDGAKALRHIISVTRPVTPEAGDQDREGWLELLANAVSVSLGSTAHPLPPAPYSGNPL</sequence>
<comment type="caution">
    <text evidence="1">The sequence shown here is derived from an EMBL/GenBank/DDBJ whole genome shotgun (WGS) entry which is preliminary data.</text>
</comment>
<evidence type="ECO:0000313" key="3">
    <source>
        <dbReference type="Proteomes" id="UP000265618"/>
    </source>
</evidence>
<dbReference type="Proteomes" id="UP000265618">
    <property type="component" value="Unassembled WGS sequence"/>
</dbReference>
<accession>A0A9K3GQF1</accession>
<name>A0A9K3GQF1_9EUKA</name>
<keyword evidence="3" id="KW-1185">Reference proteome</keyword>
<reference evidence="1" key="1">
    <citation type="submission" date="2016-10" db="EMBL/GenBank/DDBJ databases">
        <authorList>
            <person name="Tanifuji G."/>
            <person name="Kume K."/>
            <person name="Nakayama T."/>
            <person name="Takabayashi S."/>
            <person name="Hashimoto T."/>
        </authorList>
    </citation>
    <scope>NUCLEOTIDE SEQUENCE</scope>
    <source>
        <strain evidence="1">NY0173</strain>
    </source>
</reference>
<dbReference type="EMBL" id="BDIP01008135">
    <property type="protein sequence ID" value="GIQ91677.1"/>
    <property type="molecule type" value="Genomic_DNA"/>
</dbReference>
<dbReference type="AlphaFoldDB" id="A0A9K3GQF1"/>
<evidence type="ECO:0000313" key="2">
    <source>
        <dbReference type="EMBL" id="GIQ92275.1"/>
    </source>
</evidence>
<dbReference type="EMBL" id="BDIP01009336">
    <property type="protein sequence ID" value="GIQ92275.1"/>
    <property type="molecule type" value="Genomic_DNA"/>
</dbReference>